<dbReference type="GeneTree" id="ENSGT00940000156170"/>
<organism evidence="5 6">
    <name type="scientific">Paramormyrops kingsleyae</name>
    <dbReference type="NCBI Taxonomy" id="1676925"/>
    <lineage>
        <taxon>Eukaryota</taxon>
        <taxon>Metazoa</taxon>
        <taxon>Chordata</taxon>
        <taxon>Craniata</taxon>
        <taxon>Vertebrata</taxon>
        <taxon>Euteleostomi</taxon>
        <taxon>Actinopterygii</taxon>
        <taxon>Neopterygii</taxon>
        <taxon>Teleostei</taxon>
        <taxon>Osteoglossocephala</taxon>
        <taxon>Osteoglossomorpha</taxon>
        <taxon>Osteoglossiformes</taxon>
        <taxon>Mormyridae</taxon>
        <taxon>Paramormyrops</taxon>
    </lineage>
</organism>
<keyword evidence="2" id="KW-0676">Redox-active center</keyword>
<evidence type="ECO:0000259" key="4">
    <source>
        <dbReference type="PROSITE" id="PS51532"/>
    </source>
</evidence>
<dbReference type="InterPro" id="IPR008979">
    <property type="entry name" value="Galactose-bd-like_sf"/>
</dbReference>
<sequence>MVRVKVIGNDSEFQSELTSAGSRLAVVKFTMAGCRPCIRIAPAFNSLSAKYPQAVFLEVDVHVCQATAAGNNISATPTFLFFRNKVRVDQYQGADATGLEEKIKQHVENDPGSSEDSDIPKGYMDLMPFVNKAGCECLNESDDSGFDNCLVKDSSYLESECDEQLLITMAFSQPVKLFSMKLQSSDLAHAPKSVKIFINLPRSMDFDDAERSEATQTLELTDEDFKEDSLIPLRYVKFQNVNSVTLFIKSNQGDEETTKVNYLTFIGTPVQATNMNDFKRVSFSMFYAYLVYLQLMLWEKCVFSFFMLKNRKTV</sequence>
<evidence type="ECO:0000256" key="1">
    <source>
        <dbReference type="ARBA" id="ARBA00023157"/>
    </source>
</evidence>
<dbReference type="PANTHER" id="PTHR46115">
    <property type="entry name" value="THIOREDOXIN-LIKE PROTEIN 1"/>
    <property type="match status" value="1"/>
</dbReference>
<dbReference type="InterPro" id="IPR037047">
    <property type="entry name" value="PITH_dom_sf"/>
</dbReference>
<keyword evidence="6" id="KW-1185">Reference proteome</keyword>
<dbReference type="SUPFAM" id="SSF49785">
    <property type="entry name" value="Galactose-binding domain-like"/>
    <property type="match status" value="1"/>
</dbReference>
<dbReference type="InterPro" id="IPR036249">
    <property type="entry name" value="Thioredoxin-like_sf"/>
</dbReference>
<dbReference type="Gene3D" id="2.60.120.470">
    <property type="entry name" value="PITH domain"/>
    <property type="match status" value="1"/>
</dbReference>
<accession>A0A3B3Q9N3</accession>
<dbReference type="STRING" id="1676925.ENSPKIP00000002330"/>
<dbReference type="InterPro" id="IPR013766">
    <property type="entry name" value="Thioredoxin_domain"/>
</dbReference>
<dbReference type="GO" id="GO:0005737">
    <property type="term" value="C:cytoplasm"/>
    <property type="evidence" value="ECO:0007669"/>
    <property type="project" value="UniProtKB-ARBA"/>
</dbReference>
<dbReference type="InterPro" id="IPR010400">
    <property type="entry name" value="PITH_dom"/>
</dbReference>
<reference evidence="5" key="1">
    <citation type="submission" date="2025-08" db="UniProtKB">
        <authorList>
            <consortium name="Ensembl"/>
        </authorList>
    </citation>
    <scope>IDENTIFICATION</scope>
</reference>
<keyword evidence="3" id="KW-0472">Membrane</keyword>
<proteinExistence type="predicted"/>
<dbReference type="AlphaFoldDB" id="A0A3B3Q9N3"/>
<dbReference type="GeneID" id="111857324"/>
<evidence type="ECO:0000256" key="3">
    <source>
        <dbReference type="SAM" id="Phobius"/>
    </source>
</evidence>
<evidence type="ECO:0000313" key="6">
    <source>
        <dbReference type="Proteomes" id="UP000261540"/>
    </source>
</evidence>
<protein>
    <submittedName>
        <fullName evidence="5">Thioredoxin-like 1</fullName>
    </submittedName>
</protein>
<dbReference type="SUPFAM" id="SSF52833">
    <property type="entry name" value="Thioredoxin-like"/>
    <property type="match status" value="1"/>
</dbReference>
<dbReference type="CDD" id="cd02947">
    <property type="entry name" value="TRX_family"/>
    <property type="match status" value="1"/>
</dbReference>
<dbReference type="Pfam" id="PF00085">
    <property type="entry name" value="Thioredoxin"/>
    <property type="match status" value="1"/>
</dbReference>
<reference evidence="5" key="2">
    <citation type="submission" date="2025-09" db="UniProtKB">
        <authorList>
            <consortium name="Ensembl"/>
        </authorList>
    </citation>
    <scope>IDENTIFICATION</scope>
</reference>
<name>A0A3B3Q9N3_9TELE</name>
<keyword evidence="1" id="KW-1015">Disulfide bond</keyword>
<dbReference type="Gene3D" id="3.40.30.10">
    <property type="entry name" value="Glutaredoxin"/>
    <property type="match status" value="1"/>
</dbReference>
<dbReference type="Ensembl" id="ENSPKIT00000026273.1">
    <property type="protein sequence ID" value="ENSPKIP00000002330.1"/>
    <property type="gene ID" value="ENSPKIG00000020256.1"/>
</dbReference>
<evidence type="ECO:0000313" key="5">
    <source>
        <dbReference type="Ensembl" id="ENSPKIP00000002330.1"/>
    </source>
</evidence>
<feature type="domain" description="PITH" evidence="4">
    <location>
        <begin position="115"/>
        <end position="285"/>
    </location>
</feature>
<keyword evidence="3" id="KW-0812">Transmembrane</keyword>
<dbReference type="Pfam" id="PF06201">
    <property type="entry name" value="PITH"/>
    <property type="match status" value="1"/>
</dbReference>
<dbReference type="PROSITE" id="PS51532">
    <property type="entry name" value="PITH"/>
    <property type="match status" value="1"/>
</dbReference>
<dbReference type="Proteomes" id="UP000261540">
    <property type="component" value="Unplaced"/>
</dbReference>
<feature type="transmembrane region" description="Helical" evidence="3">
    <location>
        <begin position="286"/>
        <end position="308"/>
    </location>
</feature>
<dbReference type="RefSeq" id="XP_072570756.1">
    <property type="nucleotide sequence ID" value="XM_072714655.1"/>
</dbReference>
<keyword evidence="3" id="KW-1133">Transmembrane helix</keyword>
<evidence type="ECO:0000256" key="2">
    <source>
        <dbReference type="ARBA" id="ARBA00023284"/>
    </source>
</evidence>